<comment type="catalytic activity">
    <reaction evidence="6">
        <text>L-lysyl-[protein] + 3 S-adenosyl-L-methionine = N(6),N(6),N(6)-trimethyl-L-lysyl-[protein] + 3 S-adenosyl-L-homocysteine + 3 H(+)</text>
        <dbReference type="Rhea" id="RHEA:54192"/>
        <dbReference type="Rhea" id="RHEA-COMP:9752"/>
        <dbReference type="Rhea" id="RHEA-COMP:13826"/>
        <dbReference type="ChEBI" id="CHEBI:15378"/>
        <dbReference type="ChEBI" id="CHEBI:29969"/>
        <dbReference type="ChEBI" id="CHEBI:57856"/>
        <dbReference type="ChEBI" id="CHEBI:59789"/>
        <dbReference type="ChEBI" id="CHEBI:61961"/>
    </reaction>
</comment>
<dbReference type="GO" id="GO:0005840">
    <property type="term" value="C:ribosome"/>
    <property type="evidence" value="ECO:0007669"/>
    <property type="project" value="UniProtKB-KW"/>
</dbReference>
<dbReference type="InterPro" id="IPR050078">
    <property type="entry name" value="Ribosomal_L11_MeTrfase_PrmA"/>
</dbReference>
<keyword evidence="7" id="KW-0689">Ribosomal protein</keyword>
<dbReference type="GO" id="GO:0008276">
    <property type="term" value="F:protein methyltransferase activity"/>
    <property type="evidence" value="ECO:0007669"/>
    <property type="project" value="UniProtKB-UniRule"/>
</dbReference>
<sequence>MSADDTRQTRLHFEMQGPQAKAAYAAIEAIFEDDGLPVAIIEIDEEEDRHELSIYVLGDTADAEAKIMQAISSVTTHALAIEHEVLPDVDWVTLSLEGLKPVRAGNFVIHGAHDRDKLEEGDIGIEIEAGQAFGTGHHGTTSGCLDLIWEIMHEARPGNALDLGTGSAVLAIAIAKISDIPVLATDIDPVATKVAAENVALNGVSSHVDCVTAEGFGHPVFTEKGPFDLIVANILAGPLTALAPELYAQSASGGHIILSGILDRQGDGVRSAYERAGFTEVKNLPRGEWVSFLMRK</sequence>
<dbReference type="SUPFAM" id="SSF53335">
    <property type="entry name" value="S-adenosyl-L-methionine-dependent methyltransferases"/>
    <property type="match status" value="1"/>
</dbReference>
<keyword evidence="2 6" id="KW-0963">Cytoplasm</keyword>
<evidence type="ECO:0000313" key="7">
    <source>
        <dbReference type="EMBL" id="GHC75286.1"/>
    </source>
</evidence>
<keyword evidence="4 6" id="KW-0808">Transferase</keyword>
<dbReference type="Proteomes" id="UP000641137">
    <property type="component" value="Unassembled WGS sequence"/>
</dbReference>
<dbReference type="EMBL" id="BMZO01000008">
    <property type="protein sequence ID" value="GHC75286.1"/>
    <property type="molecule type" value="Genomic_DNA"/>
</dbReference>
<dbReference type="AlphaFoldDB" id="A0A8J3GGW5"/>
<protein>
    <recommendedName>
        <fullName evidence="6">Ribosomal protein L11 methyltransferase</fullName>
        <shortName evidence="6">L11 Mtase</shortName>
        <ecNumber evidence="6">2.1.1.-</ecNumber>
    </recommendedName>
</protein>
<feature type="binding site" evidence="6">
    <location>
        <position position="164"/>
    </location>
    <ligand>
        <name>S-adenosyl-L-methionine</name>
        <dbReference type="ChEBI" id="CHEBI:59789"/>
    </ligand>
</feature>
<dbReference type="PANTHER" id="PTHR43648">
    <property type="entry name" value="ELECTRON TRANSFER FLAVOPROTEIN BETA SUBUNIT LYSINE METHYLTRANSFERASE"/>
    <property type="match status" value="1"/>
</dbReference>
<feature type="binding site" evidence="6">
    <location>
        <position position="141"/>
    </location>
    <ligand>
        <name>S-adenosyl-L-methionine</name>
        <dbReference type="ChEBI" id="CHEBI:59789"/>
    </ligand>
</feature>
<dbReference type="PANTHER" id="PTHR43648:SF1">
    <property type="entry name" value="ELECTRON TRANSFER FLAVOPROTEIN BETA SUBUNIT LYSINE METHYLTRANSFERASE"/>
    <property type="match status" value="1"/>
</dbReference>
<feature type="binding site" evidence="6">
    <location>
        <position position="233"/>
    </location>
    <ligand>
        <name>S-adenosyl-L-methionine</name>
        <dbReference type="ChEBI" id="CHEBI:59789"/>
    </ligand>
</feature>
<reference evidence="7" key="2">
    <citation type="submission" date="2020-09" db="EMBL/GenBank/DDBJ databases">
        <authorList>
            <person name="Sun Q."/>
            <person name="Kim S."/>
        </authorList>
    </citation>
    <scope>NUCLEOTIDE SEQUENCE</scope>
    <source>
        <strain evidence="7">KCTC 42097</strain>
    </source>
</reference>
<dbReference type="HAMAP" id="MF_00735">
    <property type="entry name" value="Methyltr_PrmA"/>
    <property type="match status" value="1"/>
</dbReference>
<evidence type="ECO:0000256" key="6">
    <source>
        <dbReference type="HAMAP-Rule" id="MF_00735"/>
    </source>
</evidence>
<evidence type="ECO:0000256" key="3">
    <source>
        <dbReference type="ARBA" id="ARBA00022603"/>
    </source>
</evidence>
<comment type="subcellular location">
    <subcellularLocation>
        <location evidence="6">Cytoplasm</location>
    </subcellularLocation>
</comment>
<comment type="caution">
    <text evidence="7">The sequence shown here is derived from an EMBL/GenBank/DDBJ whole genome shotgun (WGS) entry which is preliminary data.</text>
</comment>
<organism evidence="7 8">
    <name type="scientific">Limoniibacter endophyticus</name>
    <dbReference type="NCBI Taxonomy" id="1565040"/>
    <lineage>
        <taxon>Bacteria</taxon>
        <taxon>Pseudomonadati</taxon>
        <taxon>Pseudomonadota</taxon>
        <taxon>Alphaproteobacteria</taxon>
        <taxon>Hyphomicrobiales</taxon>
        <taxon>Bartonellaceae</taxon>
        <taxon>Limoniibacter</taxon>
    </lineage>
</organism>
<keyword evidence="3 6" id="KW-0489">Methyltransferase</keyword>
<evidence type="ECO:0000256" key="4">
    <source>
        <dbReference type="ARBA" id="ARBA00022679"/>
    </source>
</evidence>
<dbReference type="GO" id="GO:0005737">
    <property type="term" value="C:cytoplasm"/>
    <property type="evidence" value="ECO:0007669"/>
    <property type="project" value="UniProtKB-SubCell"/>
</dbReference>
<feature type="binding site" evidence="6">
    <location>
        <position position="186"/>
    </location>
    <ligand>
        <name>S-adenosyl-L-methionine</name>
        <dbReference type="ChEBI" id="CHEBI:59789"/>
    </ligand>
</feature>
<evidence type="ECO:0000256" key="5">
    <source>
        <dbReference type="ARBA" id="ARBA00022691"/>
    </source>
</evidence>
<dbReference type="InterPro" id="IPR029063">
    <property type="entry name" value="SAM-dependent_MTases_sf"/>
</dbReference>
<reference evidence="7" key="1">
    <citation type="journal article" date="2014" name="Int. J. Syst. Evol. Microbiol.">
        <title>Complete genome sequence of Corynebacterium casei LMG S-19264T (=DSM 44701T), isolated from a smear-ripened cheese.</title>
        <authorList>
            <consortium name="US DOE Joint Genome Institute (JGI-PGF)"/>
            <person name="Walter F."/>
            <person name="Albersmeier A."/>
            <person name="Kalinowski J."/>
            <person name="Ruckert C."/>
        </authorList>
    </citation>
    <scope>NUCLEOTIDE SEQUENCE</scope>
    <source>
        <strain evidence="7">KCTC 42097</strain>
    </source>
</reference>
<name>A0A8J3GGW5_9HYPH</name>
<evidence type="ECO:0000256" key="1">
    <source>
        <dbReference type="ARBA" id="ARBA00009741"/>
    </source>
</evidence>
<dbReference type="InterPro" id="IPR004498">
    <property type="entry name" value="Ribosomal_PrmA_MeTrfase"/>
</dbReference>
<keyword evidence="8" id="KW-1185">Reference proteome</keyword>
<gene>
    <name evidence="6 7" type="primary">prmA</name>
    <name evidence="7" type="ORF">GCM10010136_24930</name>
</gene>
<dbReference type="EC" id="2.1.1.-" evidence="6"/>
<dbReference type="GO" id="GO:0032259">
    <property type="term" value="P:methylation"/>
    <property type="evidence" value="ECO:0007669"/>
    <property type="project" value="UniProtKB-KW"/>
</dbReference>
<dbReference type="NCBIfam" id="NF001784">
    <property type="entry name" value="PRK00517.2-1"/>
    <property type="match status" value="1"/>
</dbReference>
<dbReference type="Gene3D" id="3.40.50.150">
    <property type="entry name" value="Vaccinia Virus protein VP39"/>
    <property type="match status" value="1"/>
</dbReference>
<evidence type="ECO:0000313" key="8">
    <source>
        <dbReference type="Proteomes" id="UP000641137"/>
    </source>
</evidence>
<comment type="function">
    <text evidence="6">Methylates ribosomal protein L11.</text>
</comment>
<dbReference type="RefSeq" id="WP_189490645.1">
    <property type="nucleotide sequence ID" value="NZ_BMZO01000008.1"/>
</dbReference>
<evidence type="ECO:0000256" key="2">
    <source>
        <dbReference type="ARBA" id="ARBA00022490"/>
    </source>
</evidence>
<comment type="similarity">
    <text evidence="1 6">Belongs to the methyltransferase superfamily. PrmA family.</text>
</comment>
<accession>A0A8J3GGW5</accession>
<keyword evidence="5 6" id="KW-0949">S-adenosyl-L-methionine</keyword>
<dbReference type="CDD" id="cd02440">
    <property type="entry name" value="AdoMet_MTases"/>
    <property type="match status" value="1"/>
</dbReference>
<dbReference type="Pfam" id="PF06325">
    <property type="entry name" value="PrmA"/>
    <property type="match status" value="1"/>
</dbReference>
<dbReference type="PIRSF" id="PIRSF000401">
    <property type="entry name" value="RPL11_MTase"/>
    <property type="match status" value="1"/>
</dbReference>
<proteinExistence type="inferred from homology"/>
<keyword evidence="7" id="KW-0687">Ribonucleoprotein</keyword>